<dbReference type="InterPro" id="IPR036237">
    <property type="entry name" value="Xyl_isomerase-like_sf"/>
</dbReference>
<dbReference type="EMBL" id="CP001359">
    <property type="protein sequence ID" value="ACL66303.1"/>
    <property type="molecule type" value="Genomic_DNA"/>
</dbReference>
<proteinExistence type="predicted"/>
<dbReference type="Gene3D" id="3.30.360.10">
    <property type="entry name" value="Dihydrodipicolinate Reductase, domain 2"/>
    <property type="match status" value="1"/>
</dbReference>
<dbReference type="InterPro" id="IPR036291">
    <property type="entry name" value="NAD(P)-bd_dom_sf"/>
</dbReference>
<evidence type="ECO:0000259" key="2">
    <source>
        <dbReference type="Pfam" id="PF01408"/>
    </source>
</evidence>
<dbReference type="SUPFAM" id="SSF51658">
    <property type="entry name" value="Xylose isomerase-like"/>
    <property type="match status" value="1"/>
</dbReference>
<dbReference type="SUPFAM" id="SSF51735">
    <property type="entry name" value="NAD(P)-binding Rossmann-fold domains"/>
    <property type="match status" value="1"/>
</dbReference>
<dbReference type="HOGENOM" id="CLU_394163_0_0_7"/>
<dbReference type="PANTHER" id="PTHR43377">
    <property type="entry name" value="BILIVERDIN REDUCTASE A"/>
    <property type="match status" value="1"/>
</dbReference>
<gene>
    <name evidence="3" type="ordered locus">A2cp1_2966</name>
</gene>
<dbReference type="InterPro" id="IPR000683">
    <property type="entry name" value="Gfo/Idh/MocA-like_OxRdtase_N"/>
</dbReference>
<dbReference type="Gene3D" id="3.40.50.720">
    <property type="entry name" value="NAD(P)-binding Rossmann-like Domain"/>
    <property type="match status" value="1"/>
</dbReference>
<sequence length="699" mass="76827">MSTEAAFGRVGCSLLTFRAWDRLEDALDRARAHGFDRVDLGIVPGHCDHVDPLALGDAEREAIATAIAARGLAVSSVNLHPGDLVSDDLALVDRRIRATMRLARRIGARVLTLPPGPLVPPEQWEETAGIVAARIRGYLDLAEQAGLTLSLEAPHAHTLAADVAQAARLFERVADPRITCTLDTSHVQRGNRAPLVDAPARLGVPIAHVHLRDTLRGEVTVTPGKGDCDYLPLIEALLRDGYAGDFNFELENEPSSRAIVERELGYAREHVRRILHGEPLPLESRVRRQGWFRALDTAAWTARHPREFVIAHPRLKAVLRPPVRFARHVRANWVPYRQVKYRAGWHAGWQVGRMASEIPPRPMAALPGADLAEIRVALLGCGYTGRFEHGPGFLRLPGVKVAGVCDVRPERAELLASRLGCPSFTDAARLLREVRPTLVVNCTREWTHRDTTLMCFDAGADVFCEKIMAESLASGEDMVRAAREKGRVLGVNYNWRFLPGIQRIRALRESGELGELRMLRALSSAGVHHHVLDLVRFLGGRIRAVSGAIQDEPGTRGLERWNAYAHEMLYIPSTYCVATLETEEGVGASLVSSGLLDPEGLLLTLDAVFDQGCVSLSGILDNDAIGTLTASTRKRVDLRMRHGDAPAGFALSFQRSIEAFYVAYRRSGEIPVTGADALELMRVEHALVRSSETGQRIVL</sequence>
<dbReference type="InterPro" id="IPR051450">
    <property type="entry name" value="Gfo/Idh/MocA_Oxidoreductases"/>
</dbReference>
<dbReference type="RefSeq" id="WP_012634035.1">
    <property type="nucleotide sequence ID" value="NC_011891.1"/>
</dbReference>
<dbReference type="GO" id="GO:0000166">
    <property type="term" value="F:nucleotide binding"/>
    <property type="evidence" value="ECO:0007669"/>
    <property type="project" value="InterPro"/>
</dbReference>
<dbReference type="PANTHER" id="PTHR43377:SF1">
    <property type="entry name" value="BILIVERDIN REDUCTASE A"/>
    <property type="match status" value="1"/>
</dbReference>
<evidence type="ECO:0000313" key="3">
    <source>
        <dbReference type="EMBL" id="ACL66303.1"/>
    </source>
</evidence>
<accession>B8JFC6</accession>
<dbReference type="InterPro" id="IPR013022">
    <property type="entry name" value="Xyl_isomerase-like_TIM-brl"/>
</dbReference>
<dbReference type="AlphaFoldDB" id="B8JFC6"/>
<name>B8JFC6_ANAD2</name>
<evidence type="ECO:0000313" key="4">
    <source>
        <dbReference type="Proteomes" id="UP000007089"/>
    </source>
</evidence>
<dbReference type="Pfam" id="PF01261">
    <property type="entry name" value="AP_endonuc_2"/>
    <property type="match status" value="1"/>
</dbReference>
<dbReference type="Gene3D" id="3.20.20.150">
    <property type="entry name" value="Divalent-metal-dependent TIM barrel enzymes"/>
    <property type="match status" value="1"/>
</dbReference>
<dbReference type="SUPFAM" id="SSF55347">
    <property type="entry name" value="Glyceraldehyde-3-phosphate dehydrogenase-like, C-terminal domain"/>
    <property type="match status" value="1"/>
</dbReference>
<feature type="domain" description="Gfo/Idh/MocA-like oxidoreductase N-terminal" evidence="2">
    <location>
        <begin position="374"/>
        <end position="493"/>
    </location>
</feature>
<organism evidence="3 4">
    <name type="scientific">Anaeromyxobacter dehalogenans (strain ATCC BAA-258 / DSM 21875 / 2CP-1)</name>
    <dbReference type="NCBI Taxonomy" id="455488"/>
    <lineage>
        <taxon>Bacteria</taxon>
        <taxon>Pseudomonadati</taxon>
        <taxon>Myxococcota</taxon>
        <taxon>Myxococcia</taxon>
        <taxon>Myxococcales</taxon>
        <taxon>Cystobacterineae</taxon>
        <taxon>Anaeromyxobacteraceae</taxon>
        <taxon>Anaeromyxobacter</taxon>
    </lineage>
</organism>
<dbReference type="Pfam" id="PF01408">
    <property type="entry name" value="GFO_IDH_MocA"/>
    <property type="match status" value="1"/>
</dbReference>
<keyword evidence="4" id="KW-1185">Reference proteome</keyword>
<dbReference type="KEGG" id="acp:A2cp1_2966"/>
<dbReference type="Proteomes" id="UP000007089">
    <property type="component" value="Chromosome"/>
</dbReference>
<evidence type="ECO:0000259" key="1">
    <source>
        <dbReference type="Pfam" id="PF01261"/>
    </source>
</evidence>
<reference evidence="3" key="1">
    <citation type="submission" date="2009-01" db="EMBL/GenBank/DDBJ databases">
        <title>Complete sequence of Anaeromyxobacter dehalogenans 2CP-1.</title>
        <authorList>
            <consortium name="US DOE Joint Genome Institute"/>
            <person name="Lucas S."/>
            <person name="Copeland A."/>
            <person name="Lapidus A."/>
            <person name="Glavina del Rio T."/>
            <person name="Dalin E."/>
            <person name="Tice H."/>
            <person name="Bruce D."/>
            <person name="Goodwin L."/>
            <person name="Pitluck S."/>
            <person name="Saunders E."/>
            <person name="Brettin T."/>
            <person name="Detter J.C."/>
            <person name="Han C."/>
            <person name="Larimer F."/>
            <person name="Land M."/>
            <person name="Hauser L."/>
            <person name="Kyrpides N."/>
            <person name="Ovchinnikova G."/>
            <person name="Beliaev A.S."/>
            <person name="Richardson P."/>
        </authorList>
    </citation>
    <scope>NUCLEOTIDE SEQUENCE</scope>
    <source>
        <strain evidence="3">2CP-1</strain>
    </source>
</reference>
<feature type="domain" description="Xylose isomerase-like TIM barrel" evidence="1">
    <location>
        <begin position="27"/>
        <end position="268"/>
    </location>
</feature>
<protein>
    <submittedName>
        <fullName evidence="3">Oxidoreductase domain protein</fullName>
    </submittedName>
</protein>